<proteinExistence type="predicted"/>
<accession>A0A316UF18</accession>
<gene>
    <name evidence="1" type="ORF">BCV69DRAFT_153111</name>
</gene>
<protein>
    <submittedName>
        <fullName evidence="1">Uncharacterized protein</fullName>
    </submittedName>
</protein>
<keyword evidence="2" id="KW-1185">Reference proteome</keyword>
<evidence type="ECO:0000313" key="2">
    <source>
        <dbReference type="Proteomes" id="UP000245942"/>
    </source>
</evidence>
<organism evidence="1 2">
    <name type="scientific">Pseudomicrostroma glucosiphilum</name>
    <dbReference type="NCBI Taxonomy" id="1684307"/>
    <lineage>
        <taxon>Eukaryota</taxon>
        <taxon>Fungi</taxon>
        <taxon>Dikarya</taxon>
        <taxon>Basidiomycota</taxon>
        <taxon>Ustilaginomycotina</taxon>
        <taxon>Exobasidiomycetes</taxon>
        <taxon>Microstromatales</taxon>
        <taxon>Microstromatales incertae sedis</taxon>
        <taxon>Pseudomicrostroma</taxon>
    </lineage>
</organism>
<dbReference type="AlphaFoldDB" id="A0A316UF18"/>
<dbReference type="RefSeq" id="XP_025348885.1">
    <property type="nucleotide sequence ID" value="XM_025489366.1"/>
</dbReference>
<reference evidence="1 2" key="1">
    <citation type="journal article" date="2018" name="Mol. Biol. Evol.">
        <title>Broad Genomic Sampling Reveals a Smut Pathogenic Ancestry of the Fungal Clade Ustilaginomycotina.</title>
        <authorList>
            <person name="Kijpornyongpan T."/>
            <person name="Mondo S.J."/>
            <person name="Barry K."/>
            <person name="Sandor L."/>
            <person name="Lee J."/>
            <person name="Lipzen A."/>
            <person name="Pangilinan J."/>
            <person name="LaButti K."/>
            <person name="Hainaut M."/>
            <person name="Henrissat B."/>
            <person name="Grigoriev I.V."/>
            <person name="Spatafora J.W."/>
            <person name="Aime M.C."/>
        </authorList>
    </citation>
    <scope>NUCLEOTIDE SEQUENCE [LARGE SCALE GENOMIC DNA]</scope>
    <source>
        <strain evidence="1 2">MCA 4718</strain>
    </source>
</reference>
<dbReference type="GeneID" id="37011100"/>
<sequence length="102" mass="11257">MPGQLALTKSSHPSNDYIGSAKVSYKYSNNEQRTTNIPLCNRRMQIIYLSLCFALVVFVVPLCDQCLTCSAVCAYRERGAELCRLVPCACACCSLVGVRREA</sequence>
<dbReference type="EMBL" id="KZ819324">
    <property type="protein sequence ID" value="PWN21725.1"/>
    <property type="molecule type" value="Genomic_DNA"/>
</dbReference>
<evidence type="ECO:0000313" key="1">
    <source>
        <dbReference type="EMBL" id="PWN21725.1"/>
    </source>
</evidence>
<dbReference type="Proteomes" id="UP000245942">
    <property type="component" value="Unassembled WGS sequence"/>
</dbReference>
<name>A0A316UF18_9BASI</name>